<proteinExistence type="predicted"/>
<evidence type="ECO:0000313" key="2">
    <source>
        <dbReference type="Proteomes" id="UP000033423"/>
    </source>
</evidence>
<name>A0A0F3GPG0_9BACT</name>
<protein>
    <submittedName>
        <fullName evidence="1">Uncharacterized protein</fullName>
    </submittedName>
</protein>
<reference evidence="1 2" key="1">
    <citation type="submission" date="2015-02" db="EMBL/GenBank/DDBJ databases">
        <title>Single-cell genomics of uncultivated deep-branching MTB reveals a conserved set of magnetosome genes.</title>
        <authorList>
            <person name="Kolinko S."/>
            <person name="Richter M."/>
            <person name="Glockner F.O."/>
            <person name="Brachmann A."/>
            <person name="Schuler D."/>
        </authorList>
    </citation>
    <scope>NUCLEOTIDE SEQUENCE [LARGE SCALE GENOMIC DNA]</scope>
    <source>
        <strain evidence="1">TM-1</strain>
    </source>
</reference>
<dbReference type="AlphaFoldDB" id="A0A0F3GPG0"/>
<keyword evidence="2" id="KW-1185">Reference proteome</keyword>
<sequence>MLACWAYRCPCLAIRTRLTNRKGLSADCQSPGACIARILRKGVVYGGIAGAGGAGCYF</sequence>
<organism evidence="1 2">
    <name type="scientific">Candidatus Magnetobacterium bavaricum</name>
    <dbReference type="NCBI Taxonomy" id="29290"/>
    <lineage>
        <taxon>Bacteria</taxon>
        <taxon>Pseudomonadati</taxon>
        <taxon>Nitrospirota</taxon>
        <taxon>Thermodesulfovibrionia</taxon>
        <taxon>Thermodesulfovibrionales</taxon>
        <taxon>Candidatus Magnetobacteriaceae</taxon>
        <taxon>Candidatus Magnetobacterium</taxon>
    </lineage>
</organism>
<accession>A0A0F3GPG0</accession>
<comment type="caution">
    <text evidence="1">The sequence shown here is derived from an EMBL/GenBank/DDBJ whole genome shotgun (WGS) entry which is preliminary data.</text>
</comment>
<evidence type="ECO:0000313" key="1">
    <source>
        <dbReference type="EMBL" id="KJU82573.1"/>
    </source>
</evidence>
<dbReference type="EMBL" id="LACI01002256">
    <property type="protein sequence ID" value="KJU82573.1"/>
    <property type="molecule type" value="Genomic_DNA"/>
</dbReference>
<gene>
    <name evidence="1" type="ORF">MBAV_005233</name>
</gene>
<dbReference type="Proteomes" id="UP000033423">
    <property type="component" value="Unassembled WGS sequence"/>
</dbReference>